<keyword evidence="7" id="KW-0812">Transmembrane</keyword>
<keyword evidence="5 6" id="KW-0482">Metalloprotease</keyword>
<dbReference type="Pfam" id="PF01435">
    <property type="entry name" value="Peptidase_M48"/>
    <property type="match status" value="1"/>
</dbReference>
<feature type="transmembrane region" description="Helical" evidence="7">
    <location>
        <begin position="96"/>
        <end position="116"/>
    </location>
</feature>
<evidence type="ECO:0000256" key="5">
    <source>
        <dbReference type="ARBA" id="ARBA00023049"/>
    </source>
</evidence>
<dbReference type="InterPro" id="IPR001915">
    <property type="entry name" value="Peptidase_M48"/>
</dbReference>
<evidence type="ECO:0000256" key="2">
    <source>
        <dbReference type="ARBA" id="ARBA00022723"/>
    </source>
</evidence>
<evidence type="ECO:0000256" key="1">
    <source>
        <dbReference type="ARBA" id="ARBA00022670"/>
    </source>
</evidence>
<dbReference type="Gene3D" id="3.30.2010.10">
    <property type="entry name" value="Metalloproteases ('zincins'), catalytic domain"/>
    <property type="match status" value="1"/>
</dbReference>
<feature type="domain" description="DUF7092" evidence="9">
    <location>
        <begin position="1"/>
        <end position="78"/>
    </location>
</feature>
<evidence type="ECO:0000256" key="6">
    <source>
        <dbReference type="RuleBase" id="RU003983"/>
    </source>
</evidence>
<gene>
    <name evidence="10" type="ORF">HELGO_WM4502</name>
</gene>
<dbReference type="PANTHER" id="PTHR22726">
    <property type="entry name" value="METALLOENDOPEPTIDASE OMA1"/>
    <property type="match status" value="1"/>
</dbReference>
<evidence type="ECO:0000256" key="3">
    <source>
        <dbReference type="ARBA" id="ARBA00022801"/>
    </source>
</evidence>
<dbReference type="EMBL" id="CACVAP010000053">
    <property type="protein sequence ID" value="CAA6808048.1"/>
    <property type="molecule type" value="Genomic_DNA"/>
</dbReference>
<keyword evidence="7" id="KW-1133">Transmembrane helix</keyword>
<dbReference type="InterPro" id="IPR055518">
    <property type="entry name" value="DUF7092"/>
</dbReference>
<keyword evidence="4 6" id="KW-0862">Zinc</keyword>
<evidence type="ECO:0000259" key="8">
    <source>
        <dbReference type="Pfam" id="PF01435"/>
    </source>
</evidence>
<feature type="domain" description="Peptidase M48" evidence="8">
    <location>
        <begin position="190"/>
        <end position="346"/>
    </location>
</feature>
<protein>
    <submittedName>
        <fullName evidence="10">Uncharacterized protein</fullName>
    </submittedName>
</protein>
<sequence>MINGNYHKKGSAAREAAVLSINDLGRYAIELEDGTVHRGELSHLNISERLGNVERKIRLEDGSVFGTLDNDAVDTLFKGAQKVNAFVHYLETHLKWIVVAVLVAIFTAFSFFKWGVPWASDKIAHTLPYSTNELIAKGSMDFLDEYMFEKSALGEGIQERIRQHFNENIAHISVDDESEIEYKLHFRSWTMGYTEIPNALALPSGDIILTDKFVQIAANQDEIDSVLLHEMGHVVHRHGLEMLIEGTFVTVAVMLMTGDGTAMGDMGVGLGSALLSSSYSRGHESEADKYAFDKMLKAGVDPKSFSNIMNRLTAYMSDEYQDNKQKKDDNVMDYFASHPSTQKRVDLANRYSECFKQGLTVCK</sequence>
<dbReference type="GO" id="GO:0016020">
    <property type="term" value="C:membrane"/>
    <property type="evidence" value="ECO:0007669"/>
    <property type="project" value="TreeGrafter"/>
</dbReference>
<dbReference type="GO" id="GO:0046872">
    <property type="term" value="F:metal ion binding"/>
    <property type="evidence" value="ECO:0007669"/>
    <property type="project" value="UniProtKB-KW"/>
</dbReference>
<comment type="cofactor">
    <cofactor evidence="6">
        <name>Zn(2+)</name>
        <dbReference type="ChEBI" id="CHEBI:29105"/>
    </cofactor>
    <text evidence="6">Binds 1 zinc ion per subunit.</text>
</comment>
<dbReference type="AlphaFoldDB" id="A0A6S6SXX1"/>
<keyword evidence="3 6" id="KW-0378">Hydrolase</keyword>
<keyword evidence="7" id="KW-0472">Membrane</keyword>
<organism evidence="10">
    <name type="scientific">uncultured Sulfurovum sp</name>
    <dbReference type="NCBI Taxonomy" id="269237"/>
    <lineage>
        <taxon>Bacteria</taxon>
        <taxon>Pseudomonadati</taxon>
        <taxon>Campylobacterota</taxon>
        <taxon>Epsilonproteobacteria</taxon>
        <taxon>Campylobacterales</taxon>
        <taxon>Sulfurovaceae</taxon>
        <taxon>Sulfurovum</taxon>
        <taxon>environmental samples</taxon>
    </lineage>
</organism>
<dbReference type="GO" id="GO:0051603">
    <property type="term" value="P:proteolysis involved in protein catabolic process"/>
    <property type="evidence" value="ECO:0007669"/>
    <property type="project" value="TreeGrafter"/>
</dbReference>
<dbReference type="CDD" id="cd07332">
    <property type="entry name" value="M48C_Oma1_like"/>
    <property type="match status" value="1"/>
</dbReference>
<accession>A0A6S6SXX1</accession>
<reference evidence="10" key="1">
    <citation type="submission" date="2020-01" db="EMBL/GenBank/DDBJ databases">
        <authorList>
            <person name="Meier V. D."/>
            <person name="Meier V D."/>
        </authorList>
    </citation>
    <scope>NUCLEOTIDE SEQUENCE</scope>
    <source>
        <strain evidence="10">HLG_WM_MAG_06</strain>
    </source>
</reference>
<evidence type="ECO:0000256" key="4">
    <source>
        <dbReference type="ARBA" id="ARBA00022833"/>
    </source>
</evidence>
<keyword evidence="1 6" id="KW-0645">Protease</keyword>
<evidence type="ECO:0000256" key="7">
    <source>
        <dbReference type="SAM" id="Phobius"/>
    </source>
</evidence>
<dbReference type="Pfam" id="PF23368">
    <property type="entry name" value="DUF7092"/>
    <property type="match status" value="1"/>
</dbReference>
<dbReference type="PANTHER" id="PTHR22726:SF24">
    <property type="entry name" value="M48 FAMILY METALLOPEPTIDASE"/>
    <property type="match status" value="1"/>
</dbReference>
<keyword evidence="2" id="KW-0479">Metal-binding</keyword>
<dbReference type="InterPro" id="IPR051156">
    <property type="entry name" value="Mito/Outer_Membr_Metalloprot"/>
</dbReference>
<comment type="similarity">
    <text evidence="6">Belongs to the peptidase M48 family.</text>
</comment>
<name>A0A6S6SXX1_9BACT</name>
<dbReference type="GO" id="GO:0004222">
    <property type="term" value="F:metalloendopeptidase activity"/>
    <property type="evidence" value="ECO:0007669"/>
    <property type="project" value="InterPro"/>
</dbReference>
<evidence type="ECO:0000259" key="9">
    <source>
        <dbReference type="Pfam" id="PF23368"/>
    </source>
</evidence>
<proteinExistence type="inferred from homology"/>
<evidence type="ECO:0000313" key="10">
    <source>
        <dbReference type="EMBL" id="CAA6808048.1"/>
    </source>
</evidence>